<keyword evidence="3" id="KW-1185">Reference proteome</keyword>
<dbReference type="Proteomes" id="UP000076727">
    <property type="component" value="Unassembled WGS sequence"/>
</dbReference>
<feature type="compositionally biased region" description="Acidic residues" evidence="1">
    <location>
        <begin position="149"/>
        <end position="174"/>
    </location>
</feature>
<feature type="compositionally biased region" description="Acidic residues" evidence="1">
    <location>
        <begin position="112"/>
        <end position="126"/>
    </location>
</feature>
<proteinExistence type="predicted"/>
<organism evidence="2 3">
    <name type="scientific">Daedalea quercina L-15889</name>
    <dbReference type="NCBI Taxonomy" id="1314783"/>
    <lineage>
        <taxon>Eukaryota</taxon>
        <taxon>Fungi</taxon>
        <taxon>Dikarya</taxon>
        <taxon>Basidiomycota</taxon>
        <taxon>Agaricomycotina</taxon>
        <taxon>Agaricomycetes</taxon>
        <taxon>Polyporales</taxon>
        <taxon>Fomitopsis</taxon>
    </lineage>
</organism>
<protein>
    <submittedName>
        <fullName evidence="2">Uncharacterized protein</fullName>
    </submittedName>
</protein>
<feature type="compositionally biased region" description="Acidic residues" evidence="1">
    <location>
        <begin position="83"/>
        <end position="92"/>
    </location>
</feature>
<accession>A0A165RS21</accession>
<reference evidence="2 3" key="1">
    <citation type="journal article" date="2016" name="Mol. Biol. Evol.">
        <title>Comparative Genomics of Early-Diverging Mushroom-Forming Fungi Provides Insights into the Origins of Lignocellulose Decay Capabilities.</title>
        <authorList>
            <person name="Nagy L.G."/>
            <person name="Riley R."/>
            <person name="Tritt A."/>
            <person name="Adam C."/>
            <person name="Daum C."/>
            <person name="Floudas D."/>
            <person name="Sun H."/>
            <person name="Yadav J.S."/>
            <person name="Pangilinan J."/>
            <person name="Larsson K.H."/>
            <person name="Matsuura K."/>
            <person name="Barry K."/>
            <person name="Labutti K."/>
            <person name="Kuo R."/>
            <person name="Ohm R.A."/>
            <person name="Bhattacharya S.S."/>
            <person name="Shirouzu T."/>
            <person name="Yoshinaga Y."/>
            <person name="Martin F.M."/>
            <person name="Grigoriev I.V."/>
            <person name="Hibbett D.S."/>
        </authorList>
    </citation>
    <scope>NUCLEOTIDE SEQUENCE [LARGE SCALE GENOMIC DNA]</scope>
    <source>
        <strain evidence="2 3">L-15889</strain>
    </source>
</reference>
<evidence type="ECO:0000313" key="2">
    <source>
        <dbReference type="EMBL" id="KZT71093.1"/>
    </source>
</evidence>
<dbReference type="OrthoDB" id="3253399at2759"/>
<gene>
    <name evidence="2" type="ORF">DAEQUDRAFT_810093</name>
</gene>
<feature type="region of interest" description="Disordered" evidence="1">
    <location>
        <begin position="1"/>
        <end position="270"/>
    </location>
</feature>
<sequence length="329" mass="36276">MAPRRAGSTSESEDDAPEAFSFNSSKRAAKGADHALQRFQEEEKRKRKEANRERDRRLKERAKGKEAATTKREGKQLVRESGEEGENEGEAEDGPRDELEERMQRAMREAELESDEEDAEEEEEEWGGIGDGAGEDDASHGSDSQGGSDSEDEIDDDEDENAASDDTGDADETPSEAGSPEPDSEEPAPRKKAPSAPTYLPDHLFKVAFSQSVSSSKRRLDVEDEPADSSSRPRKKQRKRAKRPGKDITVGSRTIRTLAPTSPAVPTTVPRAMMPPARVNKFLNRSLNLKGKPQPAKFKGWERRAANVGVMKRSGPAAHFVRNSLSEFS</sequence>
<dbReference type="EMBL" id="KV429047">
    <property type="protein sequence ID" value="KZT71093.1"/>
    <property type="molecule type" value="Genomic_DNA"/>
</dbReference>
<feature type="compositionally biased region" description="Basic and acidic residues" evidence="1">
    <location>
        <begin position="93"/>
        <end position="111"/>
    </location>
</feature>
<feature type="compositionally biased region" description="Basic residues" evidence="1">
    <location>
        <begin position="232"/>
        <end position="243"/>
    </location>
</feature>
<dbReference type="STRING" id="1314783.A0A165RS21"/>
<feature type="compositionally biased region" description="Low complexity" evidence="1">
    <location>
        <begin position="257"/>
        <end position="270"/>
    </location>
</feature>
<evidence type="ECO:0000313" key="3">
    <source>
        <dbReference type="Proteomes" id="UP000076727"/>
    </source>
</evidence>
<feature type="compositionally biased region" description="Basic and acidic residues" evidence="1">
    <location>
        <begin position="30"/>
        <end position="82"/>
    </location>
</feature>
<dbReference type="AlphaFoldDB" id="A0A165RS21"/>
<name>A0A165RS21_9APHY</name>
<evidence type="ECO:0000256" key="1">
    <source>
        <dbReference type="SAM" id="MobiDB-lite"/>
    </source>
</evidence>